<dbReference type="InterPro" id="IPR021750">
    <property type="entry name" value="Sid4-like"/>
</dbReference>
<dbReference type="VEuPathDB" id="FungiDB:B1J91_C05577g"/>
<comment type="caution">
    <text evidence="3">The sequence shown here is derived from an EMBL/GenBank/DDBJ whole genome shotgun (WGS) entry which is preliminary data.</text>
</comment>
<dbReference type="VEuPathDB" id="FungiDB:CAGL0C05577g"/>
<name>A0A0W0C9M2_CANGB</name>
<sequence>MDKRGFFGIVKDIFYSNALDENEGHLRSMSQNLSPVILQLNNKTLLSPTKTPIYNSVGINSSPRSPSPASNLLSHPSNYRHNTNPSQINKNPLLEERKVSSLKDIESSSTADKNGRNLSALEITDKLLFSMDNDNLILNDIEDELDGFTPIDTYVESKDMPTKYNNSMRITKLRSCYNIDIGRAISNCYGDYLKRIGNNFRNLEMEFQQQYQAITINGGFEELISLLVNLTSIKEELRSGNLIYRSDCLVSEMSVYLDHYFELLEVNENLLRDIDQYKLRYSYMVDKVRKSESSIEKCNSLIEKQQAFKKKLVHTLRGLILFDIPLGQVILDYIEQCNGNTTFEQTFREKNSAITNFLTTASTKKINLLQKENDSLTKDIKLVKEAQKSLTDTNKNLKEENDLLKGRMELLKQKQEKEIQELKKENKRLLTMNVGLTKELDEIKRDKGKLEGNLLKEKNKNTLLKNELASIANDNNDLKSSLQNLEGNIEESLTEEALKVRFISLSSENYNTLDVECIDRQDLVSLRNLLKVLTLTLEIPFSKLQTTIPLLAIRLYHENTSLLSFCNTLHMHLYGKPLAIKNYRRWAYADYLKTCNIHEVQHPIKPILEAMFNKIAPKV</sequence>
<reference evidence="3 4" key="1">
    <citation type="submission" date="2015-10" db="EMBL/GenBank/DDBJ databases">
        <title>Draft genomes sequences of Candida glabrata isolates 1A, 1B, 2A, 2B, 3A and 3B.</title>
        <authorList>
            <person name="Haavelsrud O.E."/>
            <person name="Gaustad P."/>
        </authorList>
    </citation>
    <scope>NUCLEOTIDE SEQUENCE [LARGE SCALE GENOMIC DNA]</scope>
    <source>
        <strain evidence="3">910700640</strain>
    </source>
</reference>
<dbReference type="VEuPathDB" id="FungiDB:GVI51_C05357"/>
<evidence type="ECO:0000256" key="1">
    <source>
        <dbReference type="SAM" id="Coils"/>
    </source>
</evidence>
<feature type="compositionally biased region" description="Low complexity" evidence="2">
    <location>
        <begin position="60"/>
        <end position="74"/>
    </location>
</feature>
<dbReference type="PhylomeDB" id="A0A0W0C9M2"/>
<feature type="region of interest" description="Disordered" evidence="2">
    <location>
        <begin position="56"/>
        <end position="93"/>
    </location>
</feature>
<accession>A0A0W0C9M2</accession>
<feature type="coiled-coil region" evidence="1">
    <location>
        <begin position="366"/>
        <end position="495"/>
    </location>
</feature>
<dbReference type="AlphaFoldDB" id="A0A0W0C9M2"/>
<dbReference type="EMBL" id="LLZZ01000174">
    <property type="protein sequence ID" value="KTA96088.1"/>
    <property type="molecule type" value="Genomic_DNA"/>
</dbReference>
<protein>
    <submittedName>
        <fullName evidence="3">Chaotic nuclear migration protein 67</fullName>
    </submittedName>
</protein>
<dbReference type="Pfam" id="PF11778">
    <property type="entry name" value="SID"/>
    <property type="match status" value="1"/>
</dbReference>
<proteinExistence type="predicted"/>
<dbReference type="Proteomes" id="UP000054886">
    <property type="component" value="Unassembled WGS sequence"/>
</dbReference>
<dbReference type="VEuPathDB" id="FungiDB:GWK60_C05093"/>
<evidence type="ECO:0000256" key="2">
    <source>
        <dbReference type="SAM" id="MobiDB-lite"/>
    </source>
</evidence>
<keyword evidence="1" id="KW-0175">Coiled coil</keyword>
<evidence type="ECO:0000313" key="3">
    <source>
        <dbReference type="EMBL" id="KTA96088.1"/>
    </source>
</evidence>
<feature type="compositionally biased region" description="Polar residues" evidence="2">
    <location>
        <begin position="75"/>
        <end position="90"/>
    </location>
</feature>
<gene>
    <name evidence="3" type="ORF">AO440_000600</name>
</gene>
<evidence type="ECO:0000313" key="4">
    <source>
        <dbReference type="Proteomes" id="UP000054886"/>
    </source>
</evidence>
<organism evidence="3 4">
    <name type="scientific">Candida glabrata</name>
    <name type="common">Yeast</name>
    <name type="synonym">Torulopsis glabrata</name>
    <dbReference type="NCBI Taxonomy" id="5478"/>
    <lineage>
        <taxon>Eukaryota</taxon>
        <taxon>Fungi</taxon>
        <taxon>Dikarya</taxon>
        <taxon>Ascomycota</taxon>
        <taxon>Saccharomycotina</taxon>
        <taxon>Saccharomycetes</taxon>
        <taxon>Saccharomycetales</taxon>
        <taxon>Saccharomycetaceae</taxon>
        <taxon>Nakaseomyces</taxon>
    </lineage>
</organism>